<evidence type="ECO:0000256" key="1">
    <source>
        <dbReference type="ARBA" id="ARBA00007805"/>
    </source>
</evidence>
<feature type="binding site" evidence="5">
    <location>
        <begin position="132"/>
        <end position="135"/>
    </location>
    <ligand>
        <name>carbamoyl phosphate</name>
        <dbReference type="ChEBI" id="CHEBI:58228"/>
    </ligand>
</feature>
<feature type="domain" description="Aspartate/ornithine carbamoyltransferase Asp/Orn-binding" evidence="6">
    <location>
        <begin position="152"/>
        <end position="305"/>
    </location>
</feature>
<dbReference type="Gene3D" id="3.40.50.1370">
    <property type="entry name" value="Aspartate/ornithine carbamoyltransferase"/>
    <property type="match status" value="2"/>
</dbReference>
<feature type="binding site" evidence="5">
    <location>
        <position position="227"/>
    </location>
    <ligand>
        <name>L-ornithine</name>
        <dbReference type="ChEBI" id="CHEBI:46911"/>
    </ligand>
</feature>
<dbReference type="InterPro" id="IPR006132">
    <property type="entry name" value="Asp/Orn_carbamoyltranf_P-bd"/>
</dbReference>
<proteinExistence type="inferred from homology"/>
<feature type="binding site" evidence="5">
    <location>
        <position position="105"/>
    </location>
    <ligand>
        <name>carbamoyl phosphate</name>
        <dbReference type="ChEBI" id="CHEBI:58228"/>
    </ligand>
</feature>
<sequence>MEEVKHFTSVQDLTKEEMMRILEKSETLKDKLAKGEPHEYVYGKTLGMIFAKPSTRTRLSFETGMTQLGGHAIYLGWDTLQLGRGETISDTAKTLSGYVDIIMARIFEHENLLELARNSTVPVINGLTDLLHPCQAVADLFTIWEEKEKLSKLKLAYIGDGNNVCHSLLLGSAKMGMDIHVATPPGYEPNENIVEDAKTQGAKTETVVNIGRGPEEAAKDADVVYTDVIASMGDEEEREQRLKDFQEYQVTSQLMDNAAKDAIFMHCLPAHRGEEVSAEVIDGPQSVVFQQAQNRLHTEKAIIISLLGF</sequence>
<dbReference type="NCBIfam" id="NF001986">
    <property type="entry name" value="PRK00779.1"/>
    <property type="match status" value="1"/>
</dbReference>
<evidence type="ECO:0000256" key="3">
    <source>
        <dbReference type="ARBA" id="ARBA00022679"/>
    </source>
</evidence>
<name>A0A133UT17_9EURY</name>
<dbReference type="Pfam" id="PF02729">
    <property type="entry name" value="OTCace_N"/>
    <property type="match status" value="1"/>
</dbReference>
<dbReference type="AlphaFoldDB" id="A0A133UT17"/>
<feature type="binding site" evidence="5">
    <location>
        <begin position="54"/>
        <end position="57"/>
    </location>
    <ligand>
        <name>carbamoyl phosphate</name>
        <dbReference type="ChEBI" id="CHEBI:58228"/>
    </ligand>
</feature>
<keyword evidence="5" id="KW-0963">Cytoplasm</keyword>
<dbReference type="InterPro" id="IPR024904">
    <property type="entry name" value="OTCase_ArgI"/>
</dbReference>
<dbReference type="PRINTS" id="PR00102">
    <property type="entry name" value="OTCASE"/>
</dbReference>
<evidence type="ECO:0000313" key="8">
    <source>
        <dbReference type="EMBL" id="KXA97348.1"/>
    </source>
</evidence>
<evidence type="ECO:0000256" key="4">
    <source>
        <dbReference type="ARBA" id="ARBA00048772"/>
    </source>
</evidence>
<dbReference type="InterPro" id="IPR036901">
    <property type="entry name" value="Asp/Orn_carbamoylTrfase_sf"/>
</dbReference>
<dbReference type="InterPro" id="IPR002292">
    <property type="entry name" value="Orn/put_carbamltrans"/>
</dbReference>
<organism evidence="8 9">
    <name type="scientific">candidate division MSBL1 archaeon SCGC-AAA259I14</name>
    <dbReference type="NCBI Taxonomy" id="1698268"/>
    <lineage>
        <taxon>Archaea</taxon>
        <taxon>Methanobacteriati</taxon>
        <taxon>Methanobacteriota</taxon>
        <taxon>candidate division MSBL1</taxon>
    </lineage>
</organism>
<dbReference type="HAMAP" id="MF_01109">
    <property type="entry name" value="OTCase"/>
    <property type="match status" value="1"/>
</dbReference>
<comment type="subcellular location">
    <subcellularLocation>
        <location evidence="5">Cytoplasm</location>
    </subcellularLocation>
</comment>
<dbReference type="PRINTS" id="PR00100">
    <property type="entry name" value="AOTCASE"/>
</dbReference>
<feature type="binding site" evidence="5">
    <location>
        <begin position="267"/>
        <end position="268"/>
    </location>
    <ligand>
        <name>carbamoyl phosphate</name>
        <dbReference type="ChEBI" id="CHEBI:58228"/>
    </ligand>
</feature>
<dbReference type="Pfam" id="PF00185">
    <property type="entry name" value="OTCace"/>
    <property type="match status" value="1"/>
</dbReference>
<dbReference type="SUPFAM" id="SSF53671">
    <property type="entry name" value="Aspartate/ornithine carbamoyltransferase"/>
    <property type="match status" value="1"/>
</dbReference>
<dbReference type="PANTHER" id="PTHR45753">
    <property type="entry name" value="ORNITHINE CARBAMOYLTRANSFERASE, MITOCHONDRIAL"/>
    <property type="match status" value="1"/>
</dbReference>
<comment type="caution">
    <text evidence="8">The sequence shown here is derived from an EMBL/GenBank/DDBJ whole genome shotgun (WGS) entry which is preliminary data.</text>
</comment>
<dbReference type="InterPro" id="IPR006130">
    <property type="entry name" value="Asp/Orn_carbamoylTrfase"/>
</dbReference>
<accession>A0A133UT17</accession>
<dbReference type="GO" id="GO:0004585">
    <property type="term" value="F:ornithine carbamoyltransferase activity"/>
    <property type="evidence" value="ECO:0007669"/>
    <property type="project" value="UniProtKB-UniRule"/>
</dbReference>
<reference evidence="8 9" key="1">
    <citation type="journal article" date="2016" name="Sci. Rep.">
        <title>Metabolic traits of an uncultured archaeal lineage -MSBL1- from brine pools of the Red Sea.</title>
        <authorList>
            <person name="Mwirichia R."/>
            <person name="Alam I."/>
            <person name="Rashid M."/>
            <person name="Vinu M."/>
            <person name="Ba-Alawi W."/>
            <person name="Anthony Kamau A."/>
            <person name="Kamanda Ngugi D."/>
            <person name="Goker M."/>
            <person name="Klenk H.P."/>
            <person name="Bajic V."/>
            <person name="Stingl U."/>
        </authorList>
    </citation>
    <scope>NUCLEOTIDE SEQUENCE [LARGE SCALE GENOMIC DNA]</scope>
    <source>
        <strain evidence="8">SCGC-AAA259I14</strain>
    </source>
</reference>
<feature type="binding site" evidence="5">
    <location>
        <position position="295"/>
    </location>
    <ligand>
        <name>carbamoyl phosphate</name>
        <dbReference type="ChEBI" id="CHEBI:58228"/>
    </ligand>
</feature>
<gene>
    <name evidence="8" type="ORF">AKJ38_01410</name>
</gene>
<dbReference type="FunFam" id="3.40.50.1370:FF:000008">
    <property type="entry name" value="Ornithine carbamoyltransferase"/>
    <property type="match status" value="1"/>
</dbReference>
<dbReference type="PROSITE" id="PS00097">
    <property type="entry name" value="CARBAMOYLTRANSFERASE"/>
    <property type="match status" value="1"/>
</dbReference>
<dbReference type="Proteomes" id="UP000070414">
    <property type="component" value="Unassembled WGS sequence"/>
</dbReference>
<feature type="domain" description="Aspartate/ornithine carbamoyltransferase carbamoyl-P binding" evidence="7">
    <location>
        <begin position="5"/>
        <end position="145"/>
    </location>
</feature>
<dbReference type="EMBL" id="LHXS01000016">
    <property type="protein sequence ID" value="KXA97348.1"/>
    <property type="molecule type" value="Genomic_DNA"/>
</dbReference>
<evidence type="ECO:0000259" key="6">
    <source>
        <dbReference type="Pfam" id="PF00185"/>
    </source>
</evidence>
<dbReference type="NCBIfam" id="TIGR00658">
    <property type="entry name" value="orni_carb_tr"/>
    <property type="match status" value="1"/>
</dbReference>
<keyword evidence="3 5" id="KW-0808">Transferase</keyword>
<dbReference type="PANTHER" id="PTHR45753:SF3">
    <property type="entry name" value="ORNITHINE TRANSCARBAMYLASE, MITOCHONDRIAL"/>
    <property type="match status" value="1"/>
</dbReference>
<comment type="similarity">
    <text evidence="1 5">Belongs to the aspartate/ornithine carbamoyltransferase superfamily. OTCase family.</text>
</comment>
<dbReference type="GO" id="GO:0016597">
    <property type="term" value="F:amino acid binding"/>
    <property type="evidence" value="ECO:0007669"/>
    <property type="project" value="InterPro"/>
</dbReference>
<feature type="binding site" evidence="5">
    <location>
        <position position="163"/>
    </location>
    <ligand>
        <name>L-ornithine</name>
        <dbReference type="ChEBI" id="CHEBI:46911"/>
    </ligand>
</feature>
<feature type="binding site" evidence="5">
    <location>
        <begin position="231"/>
        <end position="232"/>
    </location>
    <ligand>
        <name>L-ornithine</name>
        <dbReference type="ChEBI" id="CHEBI:46911"/>
    </ligand>
</feature>
<dbReference type="GO" id="GO:0005737">
    <property type="term" value="C:cytoplasm"/>
    <property type="evidence" value="ECO:0007669"/>
    <property type="project" value="UniProtKB-SubCell"/>
</dbReference>
<evidence type="ECO:0000256" key="5">
    <source>
        <dbReference type="HAMAP-Rule" id="MF_01109"/>
    </source>
</evidence>
<evidence type="ECO:0000256" key="2">
    <source>
        <dbReference type="ARBA" id="ARBA00013007"/>
    </source>
</evidence>
<evidence type="ECO:0000313" key="9">
    <source>
        <dbReference type="Proteomes" id="UP000070414"/>
    </source>
</evidence>
<keyword evidence="9" id="KW-1185">Reference proteome</keyword>
<protein>
    <recommendedName>
        <fullName evidence="2 5">Ornithine carbamoyltransferase</fullName>
        <shortName evidence="5">OTCase</shortName>
        <ecNumber evidence="2 5">2.1.3.3</ecNumber>
    </recommendedName>
</protein>
<comment type="catalytic activity">
    <reaction evidence="4 5">
        <text>carbamoyl phosphate + L-ornithine = L-citrulline + phosphate + H(+)</text>
        <dbReference type="Rhea" id="RHEA:19513"/>
        <dbReference type="ChEBI" id="CHEBI:15378"/>
        <dbReference type="ChEBI" id="CHEBI:43474"/>
        <dbReference type="ChEBI" id="CHEBI:46911"/>
        <dbReference type="ChEBI" id="CHEBI:57743"/>
        <dbReference type="ChEBI" id="CHEBI:58228"/>
        <dbReference type="EC" id="2.1.3.3"/>
    </reaction>
</comment>
<dbReference type="PATRIC" id="fig|1698268.3.peg.252"/>
<dbReference type="EC" id="2.1.3.3" evidence="2 5"/>
<feature type="binding site" evidence="5">
    <location>
        <position position="81"/>
    </location>
    <ligand>
        <name>carbamoyl phosphate</name>
        <dbReference type="ChEBI" id="CHEBI:58228"/>
    </ligand>
</feature>
<dbReference type="GO" id="GO:0019240">
    <property type="term" value="P:citrulline biosynthetic process"/>
    <property type="evidence" value="ECO:0007669"/>
    <property type="project" value="TreeGrafter"/>
</dbReference>
<dbReference type="GO" id="GO:0042450">
    <property type="term" value="P:L-arginine biosynthetic process via ornithine"/>
    <property type="evidence" value="ECO:0007669"/>
    <property type="project" value="UniProtKB-UniRule"/>
</dbReference>
<dbReference type="InterPro" id="IPR006131">
    <property type="entry name" value="Asp_carbamoyltransf_Asp/Orn-bd"/>
</dbReference>
<evidence type="ECO:0000259" key="7">
    <source>
        <dbReference type="Pfam" id="PF02729"/>
    </source>
</evidence>